<dbReference type="SUPFAM" id="SSF47616">
    <property type="entry name" value="GST C-terminal domain-like"/>
    <property type="match status" value="1"/>
</dbReference>
<dbReference type="InterPro" id="IPR036282">
    <property type="entry name" value="Glutathione-S-Trfase_C_sf"/>
</dbReference>
<accession>A0AAW1TGN4</accession>
<dbReference type="InterPro" id="IPR036249">
    <property type="entry name" value="Thioredoxin-like_sf"/>
</dbReference>
<evidence type="ECO:0000259" key="3">
    <source>
        <dbReference type="PROSITE" id="PS50405"/>
    </source>
</evidence>
<dbReference type="PANTHER" id="PTHR42673:SF4">
    <property type="entry name" value="MALEYLACETOACETATE ISOMERASE"/>
    <property type="match status" value="1"/>
</dbReference>
<dbReference type="GO" id="GO:0006749">
    <property type="term" value="P:glutathione metabolic process"/>
    <property type="evidence" value="ECO:0007669"/>
    <property type="project" value="TreeGrafter"/>
</dbReference>
<protein>
    <recommendedName>
        <fullName evidence="6">Maleylacetoacetate isomerase</fullName>
    </recommendedName>
</protein>
<evidence type="ECO:0008006" key="6">
    <source>
        <dbReference type="Google" id="ProtNLM"/>
    </source>
</evidence>
<dbReference type="SUPFAM" id="SSF52833">
    <property type="entry name" value="Thioredoxin-like"/>
    <property type="match status" value="1"/>
</dbReference>
<dbReference type="InterPro" id="IPR010987">
    <property type="entry name" value="Glutathione-S-Trfase_C-like"/>
</dbReference>
<reference evidence="4 5" key="1">
    <citation type="journal article" date="2024" name="Nat. Commun.">
        <title>Phylogenomics reveals the evolutionary origins of lichenization in chlorophyte algae.</title>
        <authorList>
            <person name="Puginier C."/>
            <person name="Libourel C."/>
            <person name="Otte J."/>
            <person name="Skaloud P."/>
            <person name="Haon M."/>
            <person name="Grisel S."/>
            <person name="Petersen M."/>
            <person name="Berrin J.G."/>
            <person name="Delaux P.M."/>
            <person name="Dal Grande F."/>
            <person name="Keller J."/>
        </authorList>
    </citation>
    <scope>NUCLEOTIDE SEQUENCE [LARGE SCALE GENOMIC DNA]</scope>
    <source>
        <strain evidence="4 5">SAG 2523</strain>
    </source>
</reference>
<dbReference type="Gene3D" id="1.20.1050.10">
    <property type="match status" value="1"/>
</dbReference>
<dbReference type="SFLD" id="SFLDS00019">
    <property type="entry name" value="Glutathione_Transferase_(cytos"/>
    <property type="match status" value="1"/>
</dbReference>
<proteinExistence type="inferred from homology"/>
<evidence type="ECO:0000259" key="2">
    <source>
        <dbReference type="PROSITE" id="PS50404"/>
    </source>
</evidence>
<dbReference type="PANTHER" id="PTHR42673">
    <property type="entry name" value="MALEYLACETOACETATE ISOMERASE"/>
    <property type="match status" value="1"/>
</dbReference>
<gene>
    <name evidence="4" type="ORF">WJX84_012315</name>
</gene>
<dbReference type="GO" id="GO:0004364">
    <property type="term" value="F:glutathione transferase activity"/>
    <property type="evidence" value="ECO:0007669"/>
    <property type="project" value="TreeGrafter"/>
</dbReference>
<dbReference type="AlphaFoldDB" id="A0AAW1TGN4"/>
<dbReference type="PROSITE" id="PS50404">
    <property type="entry name" value="GST_NTER"/>
    <property type="match status" value="1"/>
</dbReference>
<feature type="domain" description="GST C-terminal" evidence="3">
    <location>
        <begin position="82"/>
        <end position="207"/>
    </location>
</feature>
<dbReference type="PROSITE" id="PS50405">
    <property type="entry name" value="GST_CTER"/>
    <property type="match status" value="1"/>
</dbReference>
<dbReference type="SFLD" id="SFLDG00358">
    <property type="entry name" value="Main_(cytGST)"/>
    <property type="match status" value="1"/>
</dbReference>
<comment type="similarity">
    <text evidence="1">Belongs to the GST superfamily. Zeta family.</text>
</comment>
<dbReference type="Proteomes" id="UP001485043">
    <property type="component" value="Unassembled WGS sequence"/>
</dbReference>
<dbReference type="EMBL" id="JALJOV010000065">
    <property type="protein sequence ID" value="KAK9867782.1"/>
    <property type="molecule type" value="Genomic_DNA"/>
</dbReference>
<comment type="caution">
    <text evidence="4">The sequence shown here is derived from an EMBL/GenBank/DDBJ whole genome shotgun (WGS) entry which is preliminary data.</text>
</comment>
<dbReference type="GO" id="GO:0005737">
    <property type="term" value="C:cytoplasm"/>
    <property type="evidence" value="ECO:0007669"/>
    <property type="project" value="InterPro"/>
</dbReference>
<keyword evidence="5" id="KW-1185">Reference proteome</keyword>
<dbReference type="InterPro" id="IPR005955">
    <property type="entry name" value="GST_Zeta"/>
</dbReference>
<dbReference type="Pfam" id="PF13417">
    <property type="entry name" value="GST_N_3"/>
    <property type="match status" value="1"/>
</dbReference>
<feature type="domain" description="GST N-terminal" evidence="2">
    <location>
        <begin position="1"/>
        <end position="76"/>
    </location>
</feature>
<name>A0AAW1TGN4_9CHLO</name>
<dbReference type="GO" id="GO:0006559">
    <property type="term" value="P:L-phenylalanine catabolic process"/>
    <property type="evidence" value="ECO:0007669"/>
    <property type="project" value="TreeGrafter"/>
</dbReference>
<dbReference type="InterPro" id="IPR040079">
    <property type="entry name" value="Glutathione_S-Trfase"/>
</dbReference>
<sequence length="207" mass="23609">MLRLFHRPTSSCSFRVRIGLNLKKLSYERIIKTADDPKIAELNPQGKVPFLQAGEVQLSQSLAILEWLEEQYPDRPALLPKELAERARVRSISQFICCDIQPLQNTVLAEYDVNSFNNQDFGIFWVRRALSKLEIMLSAPDSRGFCHGDEPSMADACLVPQVYNCLAPRLGQMEMKGYPKIWRVYTNCLQIPAFQEAQPEAQEGFVS</sequence>
<dbReference type="NCBIfam" id="TIGR01262">
    <property type="entry name" value="maiA"/>
    <property type="match status" value="1"/>
</dbReference>
<evidence type="ECO:0000256" key="1">
    <source>
        <dbReference type="ARBA" id="ARBA00010007"/>
    </source>
</evidence>
<dbReference type="Gene3D" id="3.40.30.10">
    <property type="entry name" value="Glutaredoxin"/>
    <property type="match status" value="1"/>
</dbReference>
<dbReference type="InterPro" id="IPR004045">
    <property type="entry name" value="Glutathione_S-Trfase_N"/>
</dbReference>
<evidence type="ECO:0000313" key="5">
    <source>
        <dbReference type="Proteomes" id="UP001485043"/>
    </source>
</evidence>
<dbReference type="GO" id="GO:0016034">
    <property type="term" value="F:maleylacetoacetate isomerase activity"/>
    <property type="evidence" value="ECO:0007669"/>
    <property type="project" value="TreeGrafter"/>
</dbReference>
<evidence type="ECO:0000313" key="4">
    <source>
        <dbReference type="EMBL" id="KAK9867782.1"/>
    </source>
</evidence>
<organism evidence="4 5">
    <name type="scientific">Apatococcus fuscideae</name>
    <dbReference type="NCBI Taxonomy" id="2026836"/>
    <lineage>
        <taxon>Eukaryota</taxon>
        <taxon>Viridiplantae</taxon>
        <taxon>Chlorophyta</taxon>
        <taxon>core chlorophytes</taxon>
        <taxon>Trebouxiophyceae</taxon>
        <taxon>Chlorellales</taxon>
        <taxon>Chlorellaceae</taxon>
        <taxon>Apatococcus</taxon>
    </lineage>
</organism>